<reference evidence="2 3" key="1">
    <citation type="submission" date="2018-06" db="EMBL/GenBank/DDBJ databases">
        <title>The Genome of Cuscuta australis (Dodder) Provides Insight into the Evolution of Plant Parasitism.</title>
        <authorList>
            <person name="Liu H."/>
        </authorList>
    </citation>
    <scope>NUCLEOTIDE SEQUENCE [LARGE SCALE GENOMIC DNA]</scope>
    <source>
        <strain evidence="3">cv. Yunnan</strain>
        <tissue evidence="2">Vines</tissue>
    </source>
</reference>
<sequence length="167" mass="17464">MERGNRTGVGGVAGRGGIARERGELQGGVAGGGIGGDRRWKGGENIPAADADSGKVCGGTGEEETEQGYPLSWTPTIAPKPSCPFHHSPTVCLIFNHSLASSSKLREEFEEAFMGCKNSSSISSSSSAAAVFEFQPQLFSSQPPYQTLLISPASLTPWIGALLLRIP</sequence>
<feature type="region of interest" description="Disordered" evidence="1">
    <location>
        <begin position="45"/>
        <end position="73"/>
    </location>
</feature>
<comment type="caution">
    <text evidence="2">The sequence shown here is derived from an EMBL/GenBank/DDBJ whole genome shotgun (WGS) entry which is preliminary data.</text>
</comment>
<dbReference type="AlphaFoldDB" id="A0A328DNW5"/>
<proteinExistence type="predicted"/>
<evidence type="ECO:0000313" key="3">
    <source>
        <dbReference type="Proteomes" id="UP000249390"/>
    </source>
</evidence>
<accession>A0A328DNW5</accession>
<dbReference type="Proteomes" id="UP000249390">
    <property type="component" value="Unassembled WGS sequence"/>
</dbReference>
<keyword evidence="3" id="KW-1185">Reference proteome</keyword>
<gene>
    <name evidence="2" type="ORF">DM860_016584</name>
</gene>
<evidence type="ECO:0000256" key="1">
    <source>
        <dbReference type="SAM" id="MobiDB-lite"/>
    </source>
</evidence>
<organism evidence="2 3">
    <name type="scientific">Cuscuta australis</name>
    <dbReference type="NCBI Taxonomy" id="267555"/>
    <lineage>
        <taxon>Eukaryota</taxon>
        <taxon>Viridiplantae</taxon>
        <taxon>Streptophyta</taxon>
        <taxon>Embryophyta</taxon>
        <taxon>Tracheophyta</taxon>
        <taxon>Spermatophyta</taxon>
        <taxon>Magnoliopsida</taxon>
        <taxon>eudicotyledons</taxon>
        <taxon>Gunneridae</taxon>
        <taxon>Pentapetalae</taxon>
        <taxon>asterids</taxon>
        <taxon>lamiids</taxon>
        <taxon>Solanales</taxon>
        <taxon>Convolvulaceae</taxon>
        <taxon>Cuscuteae</taxon>
        <taxon>Cuscuta</taxon>
        <taxon>Cuscuta subgen. Grammica</taxon>
        <taxon>Cuscuta sect. Cleistogrammica</taxon>
    </lineage>
</organism>
<dbReference type="EMBL" id="NQVE01000121">
    <property type="protein sequence ID" value="RAL46950.1"/>
    <property type="molecule type" value="Genomic_DNA"/>
</dbReference>
<evidence type="ECO:0000313" key="2">
    <source>
        <dbReference type="EMBL" id="RAL46950.1"/>
    </source>
</evidence>
<protein>
    <submittedName>
        <fullName evidence="2">Uncharacterized protein</fullName>
    </submittedName>
</protein>
<name>A0A328DNW5_9ASTE</name>